<gene>
    <name evidence="2" type="ORF">DJ021_06860</name>
</gene>
<evidence type="ECO:0000313" key="3">
    <source>
        <dbReference type="Proteomes" id="UP000249842"/>
    </source>
</evidence>
<dbReference type="Proteomes" id="UP000249842">
    <property type="component" value="Unassembled WGS sequence"/>
</dbReference>
<organism evidence="2 3">
    <name type="scientific">Phenylobacterium hankyongense</name>
    <dbReference type="NCBI Taxonomy" id="1813876"/>
    <lineage>
        <taxon>Bacteria</taxon>
        <taxon>Pseudomonadati</taxon>
        <taxon>Pseudomonadota</taxon>
        <taxon>Alphaproteobacteria</taxon>
        <taxon>Caulobacterales</taxon>
        <taxon>Caulobacteraceae</taxon>
        <taxon>Phenylobacterium</taxon>
    </lineage>
</organism>
<dbReference type="RefSeq" id="WP_111456834.1">
    <property type="nucleotide sequence ID" value="NZ_QFYP01000001.1"/>
</dbReference>
<feature type="chain" id="PRO_5016456154" evidence="1">
    <location>
        <begin position="25"/>
        <end position="108"/>
    </location>
</feature>
<evidence type="ECO:0000256" key="1">
    <source>
        <dbReference type="SAM" id="SignalP"/>
    </source>
</evidence>
<protein>
    <submittedName>
        <fullName evidence="2">Uncharacterized protein</fullName>
    </submittedName>
</protein>
<dbReference type="PROSITE" id="PS51257">
    <property type="entry name" value="PROKAR_LIPOPROTEIN"/>
    <property type="match status" value="1"/>
</dbReference>
<dbReference type="EMBL" id="QFYP01000001">
    <property type="protein sequence ID" value="RAK59541.1"/>
    <property type="molecule type" value="Genomic_DNA"/>
</dbReference>
<proteinExistence type="predicted"/>
<feature type="signal peptide" evidence="1">
    <location>
        <begin position="1"/>
        <end position="24"/>
    </location>
</feature>
<sequence length="108" mass="12359">MKRMVISLAAVSAVLACAPIAAQAAPWQSINQRQANLESRIDQGVRSGSLTRPEAVRLRQEFRALNRLEAQYRRSGGRLDARERADLDRRFDRLSAEVRMQKHDMQNR</sequence>
<accession>A0A328AZD0</accession>
<dbReference type="AlphaFoldDB" id="A0A328AZD0"/>
<comment type="caution">
    <text evidence="2">The sequence shown here is derived from an EMBL/GenBank/DDBJ whole genome shotgun (WGS) entry which is preliminary data.</text>
</comment>
<evidence type="ECO:0000313" key="2">
    <source>
        <dbReference type="EMBL" id="RAK59541.1"/>
    </source>
</evidence>
<dbReference type="OrthoDB" id="7569823at2"/>
<reference evidence="3" key="1">
    <citation type="submission" date="2018-05" db="EMBL/GenBank/DDBJ databases">
        <authorList>
            <person name="Li X."/>
        </authorList>
    </citation>
    <scope>NUCLEOTIDE SEQUENCE [LARGE SCALE GENOMIC DNA]</scope>
    <source>
        <strain evidence="3">HKS-05</strain>
    </source>
</reference>
<keyword evidence="1" id="KW-0732">Signal</keyword>
<keyword evidence="3" id="KW-1185">Reference proteome</keyword>
<name>A0A328AZD0_9CAUL</name>